<keyword evidence="2" id="KW-0472">Membrane</keyword>
<keyword evidence="2" id="KW-0812">Transmembrane</keyword>
<name>A0ABW6WF64_9ACTN</name>
<dbReference type="Proteomes" id="UP001602245">
    <property type="component" value="Unassembled WGS sequence"/>
</dbReference>
<comment type="caution">
    <text evidence="3">The sequence shown here is derived from an EMBL/GenBank/DDBJ whole genome shotgun (WGS) entry which is preliminary data.</text>
</comment>
<keyword evidence="2" id="KW-1133">Transmembrane helix</keyword>
<protein>
    <submittedName>
        <fullName evidence="3">Uncharacterized protein</fullName>
    </submittedName>
</protein>
<feature type="transmembrane region" description="Helical" evidence="2">
    <location>
        <begin position="66"/>
        <end position="95"/>
    </location>
</feature>
<dbReference type="EMBL" id="JBIAZU010000003">
    <property type="protein sequence ID" value="MFF5291934.1"/>
    <property type="molecule type" value="Genomic_DNA"/>
</dbReference>
<feature type="compositionally biased region" description="Polar residues" evidence="1">
    <location>
        <begin position="1"/>
        <end position="12"/>
    </location>
</feature>
<gene>
    <name evidence="3" type="ORF">ACFY35_21035</name>
</gene>
<proteinExistence type="predicted"/>
<evidence type="ECO:0000313" key="4">
    <source>
        <dbReference type="Proteomes" id="UP001602245"/>
    </source>
</evidence>
<keyword evidence="4" id="KW-1185">Reference proteome</keyword>
<evidence type="ECO:0000256" key="2">
    <source>
        <dbReference type="SAM" id="Phobius"/>
    </source>
</evidence>
<accession>A0ABW6WF64</accession>
<feature type="region of interest" description="Disordered" evidence="1">
    <location>
        <begin position="1"/>
        <end position="39"/>
    </location>
</feature>
<evidence type="ECO:0000256" key="1">
    <source>
        <dbReference type="SAM" id="MobiDB-lite"/>
    </source>
</evidence>
<evidence type="ECO:0000313" key="3">
    <source>
        <dbReference type="EMBL" id="MFF5291934.1"/>
    </source>
</evidence>
<dbReference type="RefSeq" id="WP_026205725.1">
    <property type="nucleotide sequence ID" value="NZ_JBIAZU010000003.1"/>
</dbReference>
<organism evidence="3 4">
    <name type="scientific">Paractinoplanes globisporus</name>
    <dbReference type="NCBI Taxonomy" id="113565"/>
    <lineage>
        <taxon>Bacteria</taxon>
        <taxon>Bacillati</taxon>
        <taxon>Actinomycetota</taxon>
        <taxon>Actinomycetes</taxon>
        <taxon>Micromonosporales</taxon>
        <taxon>Micromonosporaceae</taxon>
        <taxon>Paractinoplanes</taxon>
    </lineage>
</organism>
<sequence length="101" mass="10344">MLLQGSPSVRQQTAHEEPSARPRGNIVAPPVTPSVRGRNYPPITWDHPSLGKVVAEGIGGITKTTLLLILVGAVFIGAAMAIALVVTGVVSAFGVDASAGY</sequence>
<reference evidence="3 4" key="1">
    <citation type="submission" date="2024-10" db="EMBL/GenBank/DDBJ databases">
        <title>The Natural Products Discovery Center: Release of the First 8490 Sequenced Strains for Exploring Actinobacteria Biosynthetic Diversity.</title>
        <authorList>
            <person name="Kalkreuter E."/>
            <person name="Kautsar S.A."/>
            <person name="Yang D."/>
            <person name="Bader C.D."/>
            <person name="Teijaro C.N."/>
            <person name="Fluegel L."/>
            <person name="Davis C.M."/>
            <person name="Simpson J.R."/>
            <person name="Lauterbach L."/>
            <person name="Steele A.D."/>
            <person name="Gui C."/>
            <person name="Meng S."/>
            <person name="Li G."/>
            <person name="Viehrig K."/>
            <person name="Ye F."/>
            <person name="Su P."/>
            <person name="Kiefer A.F."/>
            <person name="Nichols A."/>
            <person name="Cepeda A.J."/>
            <person name="Yan W."/>
            <person name="Fan B."/>
            <person name="Jiang Y."/>
            <person name="Adhikari A."/>
            <person name="Zheng C.-J."/>
            <person name="Schuster L."/>
            <person name="Cowan T.M."/>
            <person name="Smanski M.J."/>
            <person name="Chevrette M.G."/>
            <person name="De Carvalho L.P.S."/>
            <person name="Shen B."/>
        </authorList>
    </citation>
    <scope>NUCLEOTIDE SEQUENCE [LARGE SCALE GENOMIC DNA]</scope>
    <source>
        <strain evidence="3 4">NPDC000087</strain>
    </source>
</reference>